<feature type="chain" id="PRO_5009752624" evidence="2">
    <location>
        <begin position="22"/>
        <end position="182"/>
    </location>
</feature>
<evidence type="ECO:0000256" key="1">
    <source>
        <dbReference type="SAM" id="MobiDB-lite"/>
    </source>
</evidence>
<keyword evidence="2" id="KW-0732">Signal</keyword>
<dbReference type="PROSITE" id="PS51257">
    <property type="entry name" value="PROKAR_LIPOPROTEIN"/>
    <property type="match status" value="1"/>
</dbReference>
<accession>A0A0A2JI29</accession>
<dbReference type="Proteomes" id="UP000030143">
    <property type="component" value="Unassembled WGS sequence"/>
</dbReference>
<name>A0A0A2JI29_PENEN</name>
<dbReference type="EMBL" id="JQFZ01000229">
    <property type="protein sequence ID" value="KGO54333.1"/>
    <property type="molecule type" value="Genomic_DNA"/>
</dbReference>
<dbReference type="PhylomeDB" id="A0A0A2JI29"/>
<organism evidence="3 4">
    <name type="scientific">Penicillium expansum</name>
    <name type="common">Blue mold rot fungus</name>
    <dbReference type="NCBI Taxonomy" id="27334"/>
    <lineage>
        <taxon>Eukaryota</taxon>
        <taxon>Fungi</taxon>
        <taxon>Dikarya</taxon>
        <taxon>Ascomycota</taxon>
        <taxon>Pezizomycotina</taxon>
        <taxon>Eurotiomycetes</taxon>
        <taxon>Eurotiomycetidae</taxon>
        <taxon>Eurotiales</taxon>
        <taxon>Aspergillaceae</taxon>
        <taxon>Penicillium</taxon>
    </lineage>
</organism>
<feature type="compositionally biased region" description="Polar residues" evidence="1">
    <location>
        <begin position="106"/>
        <end position="123"/>
    </location>
</feature>
<protein>
    <submittedName>
        <fullName evidence="3">Uncharacterized protein</fullName>
    </submittedName>
</protein>
<keyword evidence="4" id="KW-1185">Reference proteome</keyword>
<evidence type="ECO:0000256" key="2">
    <source>
        <dbReference type="SAM" id="SignalP"/>
    </source>
</evidence>
<dbReference type="RefSeq" id="XP_016596801.1">
    <property type="nucleotide sequence ID" value="XM_016741096.1"/>
</dbReference>
<dbReference type="HOGENOM" id="CLU_1603319_0_0_1"/>
<dbReference type="VEuPathDB" id="FungiDB:PEXP_018190"/>
<dbReference type="STRING" id="27334.A0A0A2JI29"/>
<gene>
    <name evidence="3" type="ORF">PEX2_038210</name>
</gene>
<evidence type="ECO:0000313" key="3">
    <source>
        <dbReference type="EMBL" id="KGO54333.1"/>
    </source>
</evidence>
<dbReference type="AlphaFoldDB" id="A0A0A2JI29"/>
<sequence>MTLIKPFLLAIMLSIASNAAGTSCPVGWLPNTFHGTKCCPGTMVIDEEGAYCCVNDMRAYIEALTDTAELYATATTTGDTNWSTVDNSCIAEVRFTATDYSAQVSSASSKAEATPTNDSTNEVTSTSATTSRTTSGAISQTSNFTPTLTSTPTPTSNAAMPLATAKDIMRSGAVFAAAFFML</sequence>
<reference evidence="3 4" key="1">
    <citation type="journal article" date="2015" name="Mol. Plant Microbe Interact.">
        <title>Genome, transcriptome, and functional analyses of Penicillium expansum provide new insights into secondary metabolism and pathogenicity.</title>
        <authorList>
            <person name="Ballester A.R."/>
            <person name="Marcet-Houben M."/>
            <person name="Levin E."/>
            <person name="Sela N."/>
            <person name="Selma-Lazaro C."/>
            <person name="Carmona L."/>
            <person name="Wisniewski M."/>
            <person name="Droby S."/>
            <person name="Gonzalez-Candelas L."/>
            <person name="Gabaldon T."/>
        </authorList>
    </citation>
    <scope>NUCLEOTIDE SEQUENCE [LARGE SCALE GENOMIC DNA]</scope>
    <source>
        <strain evidence="3 4">MD-8</strain>
    </source>
</reference>
<evidence type="ECO:0000313" key="4">
    <source>
        <dbReference type="Proteomes" id="UP000030143"/>
    </source>
</evidence>
<dbReference type="OrthoDB" id="4368991at2759"/>
<proteinExistence type="predicted"/>
<feature type="signal peptide" evidence="2">
    <location>
        <begin position="1"/>
        <end position="21"/>
    </location>
</feature>
<comment type="caution">
    <text evidence="3">The sequence shown here is derived from an EMBL/GenBank/DDBJ whole genome shotgun (WGS) entry which is preliminary data.</text>
</comment>
<feature type="compositionally biased region" description="Low complexity" evidence="1">
    <location>
        <begin position="124"/>
        <end position="156"/>
    </location>
</feature>
<feature type="region of interest" description="Disordered" evidence="1">
    <location>
        <begin position="106"/>
        <end position="156"/>
    </location>
</feature>
<dbReference type="GeneID" id="27676515"/>